<dbReference type="GO" id="GO:0005524">
    <property type="term" value="F:ATP binding"/>
    <property type="evidence" value="ECO:0007669"/>
    <property type="project" value="InterPro"/>
</dbReference>
<dbReference type="EMBL" id="BSFQ01000008">
    <property type="protein sequence ID" value="GLL11245.1"/>
    <property type="molecule type" value="Genomic_DNA"/>
</dbReference>
<dbReference type="Gene3D" id="3.40.50.300">
    <property type="entry name" value="P-loop containing nucleotide triphosphate hydrolases"/>
    <property type="match status" value="1"/>
</dbReference>
<dbReference type="GO" id="GO:0016887">
    <property type="term" value="F:ATP hydrolysis activity"/>
    <property type="evidence" value="ECO:0007669"/>
    <property type="project" value="InterPro"/>
</dbReference>
<dbReference type="SUPFAM" id="SSF52540">
    <property type="entry name" value="P-loop containing nucleoside triphosphate hydrolases"/>
    <property type="match status" value="1"/>
</dbReference>
<accession>A0A9W6NVE8</accession>
<dbReference type="PANTHER" id="PTHR30388">
    <property type="entry name" value="ALDEHYDE OXIDOREDUCTASE MOLYBDENUM COFACTOR ASSEMBLY PROTEIN"/>
    <property type="match status" value="1"/>
</dbReference>
<dbReference type="SMART" id="SM00746">
    <property type="entry name" value="TRASH"/>
    <property type="match status" value="1"/>
</dbReference>
<dbReference type="Pfam" id="PF02625">
    <property type="entry name" value="XdhC_CoxI"/>
    <property type="match status" value="1"/>
</dbReference>
<name>A0A9W6NVE8_9PSEU</name>
<dbReference type="InterPro" id="IPR027051">
    <property type="entry name" value="XdhC_Rossmann_dom"/>
</dbReference>
<dbReference type="Gene3D" id="3.40.50.720">
    <property type="entry name" value="NAD(P)-binding Rossmann-like Domain"/>
    <property type="match status" value="1"/>
</dbReference>
<organism evidence="3 4">
    <name type="scientific">Pseudonocardia halophobica</name>
    <dbReference type="NCBI Taxonomy" id="29401"/>
    <lineage>
        <taxon>Bacteria</taxon>
        <taxon>Bacillati</taxon>
        <taxon>Actinomycetota</taxon>
        <taxon>Actinomycetes</taxon>
        <taxon>Pseudonocardiales</taxon>
        <taxon>Pseudonocardiaceae</taxon>
        <taxon>Pseudonocardia</taxon>
    </lineage>
</organism>
<sequence length="606" mass="63166">MTAVGDPELLGRADELRAGRTPYVLATVVRVERPASARPGDRALVLADGTIEGFVGGTCAESTTRVEGLRVLASGEPGLLWIRPGGARVPAPPGVRTVDNPCLSGGALELLLEPVLPAALVLVLGDAPVARALVRIGAAADHEVRVVTDPAAPLPPDTAAVVVASHGRDEPEVLTAALRAGVPYVALVASRRRAAGVLAEVAARGVPAEDVARVHAPAGLDIGARTPAEIALSIYAQLVESRPAGEAEAAVPTATDPVCGMAVATGPAGVPLVHDGRTVHFCGTGCRDAFLADPARLRRMTAPGLPVDVDALRAGLDATGYLADDALATALFLAVRLGQPILLEGEPGVGKTQAAKALAEVLDTPLLRVQCHEGITAAEALYEWNYPRQLLSIRLAESRHAELSDADLFTPEHLLARPLLAAIEHPGPRPAVLLVDEIDRADDEFEAFLLELLAESAVTIPELGTRRAAVPPVAVLTSNRTRDLHDALKRRCLYHWIAHPGPDRVAEIVRRRVPEAADWLAARVAGSVQRIRGLELLKAPGVAEAISWANALHVLGVDADEIGTDGSGAEPALLAATERSLGAVLKYDEDVQAVRAAGLATLLASP</sequence>
<evidence type="ECO:0000259" key="1">
    <source>
        <dbReference type="SMART" id="SM00382"/>
    </source>
</evidence>
<gene>
    <name evidence="3" type="ORF">GCM10017577_23860</name>
</gene>
<evidence type="ECO:0000313" key="4">
    <source>
        <dbReference type="Proteomes" id="UP001143463"/>
    </source>
</evidence>
<reference evidence="3" key="1">
    <citation type="journal article" date="2014" name="Int. J. Syst. Evol. Microbiol.">
        <title>Complete genome sequence of Corynebacterium casei LMG S-19264T (=DSM 44701T), isolated from a smear-ripened cheese.</title>
        <authorList>
            <consortium name="US DOE Joint Genome Institute (JGI-PGF)"/>
            <person name="Walter F."/>
            <person name="Albersmeier A."/>
            <person name="Kalinowski J."/>
            <person name="Ruckert C."/>
        </authorList>
    </citation>
    <scope>NUCLEOTIDE SEQUENCE</scope>
    <source>
        <strain evidence="3">VKM Ac-1069</strain>
    </source>
</reference>
<proteinExistence type="predicted"/>
<dbReference type="InterPro" id="IPR052698">
    <property type="entry name" value="MoCofactor_Util/Proc"/>
</dbReference>
<dbReference type="Proteomes" id="UP001143463">
    <property type="component" value="Unassembled WGS sequence"/>
</dbReference>
<evidence type="ECO:0000313" key="3">
    <source>
        <dbReference type="EMBL" id="GLL11245.1"/>
    </source>
</evidence>
<evidence type="ECO:0008006" key="5">
    <source>
        <dbReference type="Google" id="ProtNLM"/>
    </source>
</evidence>
<dbReference type="InterPro" id="IPR003593">
    <property type="entry name" value="AAA+_ATPase"/>
</dbReference>
<reference evidence="3" key="2">
    <citation type="submission" date="2023-01" db="EMBL/GenBank/DDBJ databases">
        <authorList>
            <person name="Sun Q."/>
            <person name="Evtushenko L."/>
        </authorList>
    </citation>
    <scope>NUCLEOTIDE SEQUENCE</scope>
    <source>
        <strain evidence="3">VKM Ac-1069</strain>
    </source>
</reference>
<protein>
    <recommendedName>
        <fullName evidence="5">MoxR-like ATPase</fullName>
    </recommendedName>
</protein>
<feature type="domain" description="AAA+ ATPase" evidence="1">
    <location>
        <begin position="337"/>
        <end position="518"/>
    </location>
</feature>
<comment type="caution">
    <text evidence="3">The sequence shown here is derived from an EMBL/GenBank/DDBJ whole genome shotgun (WGS) entry which is preliminary data.</text>
</comment>
<dbReference type="Pfam" id="PF13478">
    <property type="entry name" value="XdhC_C"/>
    <property type="match status" value="1"/>
</dbReference>
<keyword evidence="4" id="KW-1185">Reference proteome</keyword>
<dbReference type="Pfam" id="PF07728">
    <property type="entry name" value="AAA_5"/>
    <property type="match status" value="1"/>
</dbReference>
<dbReference type="InterPro" id="IPR011017">
    <property type="entry name" value="TRASH_dom"/>
</dbReference>
<dbReference type="SMART" id="SM00382">
    <property type="entry name" value="AAA"/>
    <property type="match status" value="1"/>
</dbReference>
<dbReference type="AlphaFoldDB" id="A0A9W6NVE8"/>
<dbReference type="PANTHER" id="PTHR30388:SF6">
    <property type="entry name" value="XANTHINE DEHYDROGENASE SUBUNIT A-RELATED"/>
    <property type="match status" value="1"/>
</dbReference>
<dbReference type="InterPro" id="IPR003777">
    <property type="entry name" value="XdhC_CoxI"/>
</dbReference>
<dbReference type="InterPro" id="IPR011704">
    <property type="entry name" value="ATPase_dyneun-rel_AAA"/>
</dbReference>
<dbReference type="InterPro" id="IPR027417">
    <property type="entry name" value="P-loop_NTPase"/>
</dbReference>
<feature type="domain" description="TRASH" evidence="2">
    <location>
        <begin position="256"/>
        <end position="294"/>
    </location>
</feature>
<evidence type="ECO:0000259" key="2">
    <source>
        <dbReference type="SMART" id="SM00746"/>
    </source>
</evidence>
<dbReference type="CDD" id="cd00009">
    <property type="entry name" value="AAA"/>
    <property type="match status" value="1"/>
</dbReference>